<feature type="transmembrane region" description="Helical" evidence="6">
    <location>
        <begin position="45"/>
        <end position="65"/>
    </location>
</feature>
<dbReference type="GO" id="GO:0005886">
    <property type="term" value="C:plasma membrane"/>
    <property type="evidence" value="ECO:0007669"/>
    <property type="project" value="UniProtKB-SubCell"/>
</dbReference>
<sequence length="465" mass="50462">MKKQNNSNNSLRKNSVSLIGALAMSAAFMGPAVSIFFNMGPASSAAGYAFPLSFLVSMLAVLFIANTIIQFSKKVNGANFAYSYTSHGIGPKTGFMAGWILLFAYTMITPITFAGFGAMTSEFLERQFDIHISWVLFFLIVALVVSGLSYLGISHSAKTTIIFLFLELIVILILCITVISNGELNSVQPFLLSSSPHGLSSIGLGMVFGILSFTGFESAANLGEETKEAKKTIPKAITISVIMIGVLYVLSAYVAAIGFNNLNDLQNNGSPFDSLARTFWGSNFAWIIGISALNGVFANAIAGQASIVRNLFSLGREGILPHTLSKTNSNGVPVHAILFNLTLSIIIGLAIGLWKDGWAVWNILGGIMSISLIVVYGIVTVALPFFYKRNYPQEFSTSKHLIFPIIGILLLILPLYSSLYPIPKFPYNLAPYLLIIWSSIGFIYYKRLSSRQANIAEKFGAVLEE</sequence>
<gene>
    <name evidence="7" type="ORF">CHH57_08890</name>
</gene>
<feature type="transmembrane region" description="Helical" evidence="6">
    <location>
        <begin position="131"/>
        <end position="153"/>
    </location>
</feature>
<keyword evidence="2" id="KW-1003">Cell membrane</keyword>
<dbReference type="GO" id="GO:0022857">
    <property type="term" value="F:transmembrane transporter activity"/>
    <property type="evidence" value="ECO:0007669"/>
    <property type="project" value="InterPro"/>
</dbReference>
<feature type="transmembrane region" description="Helical" evidence="6">
    <location>
        <begin position="399"/>
        <end position="417"/>
    </location>
</feature>
<evidence type="ECO:0000313" key="8">
    <source>
        <dbReference type="Proteomes" id="UP000216961"/>
    </source>
</evidence>
<feature type="transmembrane region" description="Helical" evidence="6">
    <location>
        <begin position="160"/>
        <end position="179"/>
    </location>
</feature>
<keyword evidence="5 6" id="KW-0472">Membrane</keyword>
<evidence type="ECO:0000313" key="7">
    <source>
        <dbReference type="EMBL" id="PAD83604.1"/>
    </source>
</evidence>
<evidence type="ECO:0008006" key="9">
    <source>
        <dbReference type="Google" id="ProtNLM"/>
    </source>
</evidence>
<keyword evidence="4 6" id="KW-1133">Transmembrane helix</keyword>
<proteinExistence type="predicted"/>
<reference evidence="7 8" key="1">
    <citation type="submission" date="2017-07" db="EMBL/GenBank/DDBJ databases">
        <title>Isolation and whole genome analysis of endospore-forming bacteria from heroin.</title>
        <authorList>
            <person name="Kalinowski J."/>
            <person name="Ahrens B."/>
            <person name="Al-Dilaimi A."/>
            <person name="Winkler A."/>
            <person name="Wibberg D."/>
            <person name="Schleenbecker U."/>
            <person name="Ruckert C."/>
            <person name="Wolfel R."/>
            <person name="Grass G."/>
        </authorList>
    </citation>
    <scope>NUCLEOTIDE SEQUENCE [LARGE SCALE GENOMIC DNA]</scope>
    <source>
        <strain evidence="7 8">7521-2</strain>
    </source>
</reference>
<feature type="transmembrane region" description="Helical" evidence="6">
    <location>
        <begin position="429"/>
        <end position="445"/>
    </location>
</feature>
<dbReference type="InterPro" id="IPR002293">
    <property type="entry name" value="AA/rel_permease1"/>
</dbReference>
<name>A0AA91Z1K8_NIACI</name>
<feature type="transmembrane region" description="Helical" evidence="6">
    <location>
        <begin position="199"/>
        <end position="216"/>
    </location>
</feature>
<evidence type="ECO:0000256" key="1">
    <source>
        <dbReference type="ARBA" id="ARBA00004651"/>
    </source>
</evidence>
<evidence type="ECO:0000256" key="5">
    <source>
        <dbReference type="ARBA" id="ARBA00023136"/>
    </source>
</evidence>
<dbReference type="PIRSF" id="PIRSF006060">
    <property type="entry name" value="AA_transporter"/>
    <property type="match status" value="1"/>
</dbReference>
<feature type="transmembrane region" description="Helical" evidence="6">
    <location>
        <begin position="360"/>
        <end position="387"/>
    </location>
</feature>
<dbReference type="EMBL" id="NPBQ01000053">
    <property type="protein sequence ID" value="PAD83604.1"/>
    <property type="molecule type" value="Genomic_DNA"/>
</dbReference>
<dbReference type="InterPro" id="IPR050367">
    <property type="entry name" value="APC_superfamily"/>
</dbReference>
<protein>
    <recommendedName>
        <fullName evidence="9">Amino acid permease</fullName>
    </recommendedName>
</protein>
<dbReference type="Proteomes" id="UP000216961">
    <property type="component" value="Unassembled WGS sequence"/>
</dbReference>
<feature type="transmembrane region" description="Helical" evidence="6">
    <location>
        <begin position="99"/>
        <end position="119"/>
    </location>
</feature>
<dbReference type="AlphaFoldDB" id="A0AA91Z1K8"/>
<evidence type="ECO:0000256" key="2">
    <source>
        <dbReference type="ARBA" id="ARBA00022475"/>
    </source>
</evidence>
<feature type="transmembrane region" description="Helical" evidence="6">
    <location>
        <begin position="279"/>
        <end position="302"/>
    </location>
</feature>
<organism evidence="7 8">
    <name type="scientific">Niallia circulans</name>
    <name type="common">Bacillus circulans</name>
    <dbReference type="NCBI Taxonomy" id="1397"/>
    <lineage>
        <taxon>Bacteria</taxon>
        <taxon>Bacillati</taxon>
        <taxon>Bacillota</taxon>
        <taxon>Bacilli</taxon>
        <taxon>Bacillales</taxon>
        <taxon>Bacillaceae</taxon>
        <taxon>Niallia</taxon>
    </lineage>
</organism>
<feature type="transmembrane region" description="Helical" evidence="6">
    <location>
        <begin position="332"/>
        <end position="354"/>
    </location>
</feature>
<feature type="transmembrane region" description="Helical" evidence="6">
    <location>
        <begin position="16"/>
        <end position="39"/>
    </location>
</feature>
<dbReference type="RefSeq" id="WP_095329902.1">
    <property type="nucleotide sequence ID" value="NZ_CP026033.1"/>
</dbReference>
<evidence type="ECO:0000256" key="3">
    <source>
        <dbReference type="ARBA" id="ARBA00022692"/>
    </source>
</evidence>
<evidence type="ECO:0000256" key="6">
    <source>
        <dbReference type="SAM" id="Phobius"/>
    </source>
</evidence>
<dbReference type="PANTHER" id="PTHR42770">
    <property type="entry name" value="AMINO ACID TRANSPORTER-RELATED"/>
    <property type="match status" value="1"/>
</dbReference>
<comment type="caution">
    <text evidence="7">The sequence shown here is derived from an EMBL/GenBank/DDBJ whole genome shotgun (WGS) entry which is preliminary data.</text>
</comment>
<dbReference type="Pfam" id="PF13520">
    <property type="entry name" value="AA_permease_2"/>
    <property type="match status" value="1"/>
</dbReference>
<evidence type="ECO:0000256" key="4">
    <source>
        <dbReference type="ARBA" id="ARBA00022989"/>
    </source>
</evidence>
<dbReference type="Gene3D" id="1.20.1740.10">
    <property type="entry name" value="Amino acid/polyamine transporter I"/>
    <property type="match status" value="1"/>
</dbReference>
<accession>A0AA91Z1K8</accession>
<dbReference type="PANTHER" id="PTHR42770:SF16">
    <property type="entry name" value="AMINO ACID PERMEASE"/>
    <property type="match status" value="1"/>
</dbReference>
<feature type="transmembrane region" description="Helical" evidence="6">
    <location>
        <begin position="237"/>
        <end position="259"/>
    </location>
</feature>
<keyword evidence="3 6" id="KW-0812">Transmembrane</keyword>
<comment type="subcellular location">
    <subcellularLocation>
        <location evidence="1">Cell membrane</location>
        <topology evidence="1">Multi-pass membrane protein</topology>
    </subcellularLocation>
</comment>